<dbReference type="EMBL" id="SPLM01000149">
    <property type="protein sequence ID" value="TMW55072.1"/>
    <property type="molecule type" value="Genomic_DNA"/>
</dbReference>
<dbReference type="GO" id="GO:0019878">
    <property type="term" value="P:lysine biosynthetic process via aminoadipic acid"/>
    <property type="evidence" value="ECO:0007669"/>
    <property type="project" value="TreeGrafter"/>
</dbReference>
<keyword evidence="1" id="KW-0521">NADP</keyword>
<dbReference type="Pfam" id="PF03435">
    <property type="entry name" value="Sacchrp_dh_NADP"/>
    <property type="match status" value="1"/>
</dbReference>
<proteinExistence type="predicted"/>
<dbReference type="InterPro" id="IPR036291">
    <property type="entry name" value="NAD(P)-bd_dom_sf"/>
</dbReference>
<name>A0A8K1C259_PYTOL</name>
<reference evidence="5" key="1">
    <citation type="submission" date="2019-03" db="EMBL/GenBank/DDBJ databases">
        <title>Long read genome sequence of the mycoparasitic Pythium oligandrum ATCC 38472 isolated from sugarbeet rhizosphere.</title>
        <authorList>
            <person name="Gaulin E."/>
        </authorList>
    </citation>
    <scope>NUCLEOTIDE SEQUENCE</scope>
    <source>
        <strain evidence="5">ATCC 38472_TT</strain>
    </source>
</reference>
<accession>A0A8K1C259</accession>
<dbReference type="Pfam" id="PF16653">
    <property type="entry name" value="Sacchrp_dh_C"/>
    <property type="match status" value="1"/>
</dbReference>
<dbReference type="Gene3D" id="3.40.50.720">
    <property type="entry name" value="NAD(P)-binding Rossmann-like Domain"/>
    <property type="match status" value="1"/>
</dbReference>
<protein>
    <recommendedName>
        <fullName evidence="7">Saccharopine dehydrogenase</fullName>
    </recommendedName>
</protein>
<dbReference type="InterPro" id="IPR051168">
    <property type="entry name" value="AASS"/>
</dbReference>
<gene>
    <name evidence="5" type="ORF">Poli38472_013834</name>
</gene>
<dbReference type="InterPro" id="IPR005097">
    <property type="entry name" value="Sacchrp_dh_NADP-bd"/>
</dbReference>
<dbReference type="SUPFAM" id="SSF55347">
    <property type="entry name" value="Glyceraldehyde-3-phosphate dehydrogenase-like, C-terminal domain"/>
    <property type="match status" value="1"/>
</dbReference>
<feature type="domain" description="Saccharopine dehydrogenase NADP binding" evidence="3">
    <location>
        <begin position="5"/>
        <end position="130"/>
    </location>
</feature>
<comment type="caution">
    <text evidence="5">The sequence shown here is derived from an EMBL/GenBank/DDBJ whole genome shotgun (WGS) entry which is preliminary data.</text>
</comment>
<dbReference type="Proteomes" id="UP000794436">
    <property type="component" value="Unassembled WGS sequence"/>
</dbReference>
<evidence type="ECO:0000259" key="3">
    <source>
        <dbReference type="Pfam" id="PF03435"/>
    </source>
</evidence>
<organism evidence="5 6">
    <name type="scientific">Pythium oligandrum</name>
    <name type="common">Mycoparasitic fungus</name>
    <dbReference type="NCBI Taxonomy" id="41045"/>
    <lineage>
        <taxon>Eukaryota</taxon>
        <taxon>Sar</taxon>
        <taxon>Stramenopiles</taxon>
        <taxon>Oomycota</taxon>
        <taxon>Peronosporomycetes</taxon>
        <taxon>Pythiales</taxon>
        <taxon>Pythiaceae</taxon>
        <taxon>Pythium</taxon>
    </lineage>
</organism>
<dbReference type="GO" id="GO:0005737">
    <property type="term" value="C:cytoplasm"/>
    <property type="evidence" value="ECO:0007669"/>
    <property type="project" value="TreeGrafter"/>
</dbReference>
<dbReference type="PANTHER" id="PTHR11133">
    <property type="entry name" value="SACCHAROPINE DEHYDROGENASE"/>
    <property type="match status" value="1"/>
</dbReference>
<dbReference type="FunFam" id="3.30.360.10:FF:000008">
    <property type="entry name" value="Alpha-aminoadipic semialdehyde synthase, mitochondrial"/>
    <property type="match status" value="1"/>
</dbReference>
<evidence type="ECO:0000313" key="5">
    <source>
        <dbReference type="EMBL" id="TMW55072.1"/>
    </source>
</evidence>
<dbReference type="OrthoDB" id="10059875at2759"/>
<evidence type="ECO:0000256" key="1">
    <source>
        <dbReference type="ARBA" id="ARBA00022857"/>
    </source>
</evidence>
<dbReference type="Gene3D" id="1.10.1870.10">
    <property type="entry name" value="Domain 3, Saccharopine reductase"/>
    <property type="match status" value="1"/>
</dbReference>
<evidence type="ECO:0000256" key="2">
    <source>
        <dbReference type="ARBA" id="ARBA00023002"/>
    </source>
</evidence>
<dbReference type="AlphaFoldDB" id="A0A8K1C259"/>
<evidence type="ECO:0000313" key="6">
    <source>
        <dbReference type="Proteomes" id="UP000794436"/>
    </source>
</evidence>
<evidence type="ECO:0008006" key="7">
    <source>
        <dbReference type="Google" id="ProtNLM"/>
    </source>
</evidence>
<dbReference type="Gene3D" id="3.30.360.10">
    <property type="entry name" value="Dihydrodipicolinate Reductase, domain 2"/>
    <property type="match status" value="1"/>
</dbReference>
<keyword evidence="6" id="KW-1185">Reference proteome</keyword>
<feature type="domain" description="Saccharopine dehydrogenase-like C-terminal" evidence="4">
    <location>
        <begin position="137"/>
        <end position="433"/>
    </location>
</feature>
<evidence type="ECO:0000259" key="4">
    <source>
        <dbReference type="Pfam" id="PF16653"/>
    </source>
</evidence>
<keyword evidence="2" id="KW-0560">Oxidoreductase</keyword>
<sequence length="447" mass="48114">MTELVVCFGAGRVAGPLVSYLLRRTNVSVCVASAVPGEAKALCAKYRNSLEGRSEETLTALDVDVMDEGKNSTIVEELCSKAACVVALVPEPAQLRIAQACIKTKTRLVTASYPSVGIKELDDAAKEAGVPMLCEMGLDPGMDHMIAMKMIDEVKAKNGQVVRFTSVCGGLPAPDAANNPIKYKFSWSPIGALRAAQRPAQFLENGNVVKIAGRDILSHARPTELFSGFELEQIPNGNALPYAEHYQISNAKSIFRGTLRYKGFCHVIHQCVKLGLLSESDEIRQGAKWMDLLAAKINTSAMGGLDASTQVFLHWLGLDSPTATIKKTQSIMAAFCDVLLEKLSFASGESDLVLMQVGVEAEYPDGSREFLEALFEEYGESHGDTVMSKTVGVTAAIGVKLLLEGTVSSVGVLSPTLREIYKPSLELLEAEGIHFQETRQSLTTPGP</sequence>
<dbReference type="GO" id="GO:0004753">
    <property type="term" value="F:saccharopine dehydrogenase activity"/>
    <property type="evidence" value="ECO:0007669"/>
    <property type="project" value="TreeGrafter"/>
</dbReference>
<dbReference type="SUPFAM" id="SSF51735">
    <property type="entry name" value="NAD(P)-binding Rossmann-fold domains"/>
    <property type="match status" value="1"/>
</dbReference>
<dbReference type="InterPro" id="IPR032095">
    <property type="entry name" value="Sacchrp_dh-like_C"/>
</dbReference>
<dbReference type="PANTHER" id="PTHR11133:SF22">
    <property type="entry name" value="ALPHA-AMINOADIPIC SEMIALDEHYDE SYNTHASE, MITOCHONDRIAL"/>
    <property type="match status" value="1"/>
</dbReference>